<keyword evidence="3" id="KW-0408">Iron</keyword>
<dbReference type="GO" id="GO:0030288">
    <property type="term" value="C:outer membrane-bounded periplasmic space"/>
    <property type="evidence" value="ECO:0007669"/>
    <property type="project" value="TreeGrafter"/>
</dbReference>
<dbReference type="PANTHER" id="PTHR30006:SF15">
    <property type="entry name" value="IRON-UTILIZATION PERIPLASMIC PROTEIN"/>
    <property type="match status" value="1"/>
</dbReference>
<dbReference type="Gene3D" id="3.40.190.10">
    <property type="entry name" value="Periplasmic binding protein-like II"/>
    <property type="match status" value="2"/>
</dbReference>
<dbReference type="InterPro" id="IPR006059">
    <property type="entry name" value="SBP"/>
</dbReference>
<dbReference type="SUPFAM" id="SSF53850">
    <property type="entry name" value="Periplasmic binding protein-like II"/>
    <property type="match status" value="1"/>
</dbReference>
<dbReference type="PIRSF" id="PIRSF002825">
    <property type="entry name" value="CfbpA"/>
    <property type="match status" value="1"/>
</dbReference>
<name>A0A2A2F6Z7_9GAMM</name>
<evidence type="ECO:0000256" key="3">
    <source>
        <dbReference type="PIRSR" id="PIRSR002825-1"/>
    </source>
</evidence>
<dbReference type="PANTHER" id="PTHR30006">
    <property type="entry name" value="THIAMINE-BINDING PERIPLASMIC PROTEIN-RELATED"/>
    <property type="match status" value="1"/>
</dbReference>
<comment type="similarity">
    <text evidence="1">Belongs to the bacterial solute-binding protein 1 family.</text>
</comment>
<dbReference type="AlphaFoldDB" id="A0A2A2F6Z7"/>
<evidence type="ECO:0000256" key="2">
    <source>
        <dbReference type="ARBA" id="ARBA00022729"/>
    </source>
</evidence>
<keyword evidence="3" id="KW-0479">Metal-binding</keyword>
<evidence type="ECO:0000256" key="1">
    <source>
        <dbReference type="ARBA" id="ARBA00008520"/>
    </source>
</evidence>
<keyword evidence="2" id="KW-0732">Signal</keyword>
<dbReference type="RefSeq" id="WP_095617215.1">
    <property type="nucleotide sequence ID" value="NZ_NSKD01000003.1"/>
</dbReference>
<evidence type="ECO:0000313" key="5">
    <source>
        <dbReference type="Proteomes" id="UP000218896"/>
    </source>
</evidence>
<dbReference type="OrthoDB" id="9769567at2"/>
<dbReference type="CDD" id="cd13543">
    <property type="entry name" value="PBP2_Fbp"/>
    <property type="match status" value="1"/>
</dbReference>
<proteinExistence type="inferred from homology"/>
<dbReference type="Pfam" id="PF13416">
    <property type="entry name" value="SBP_bac_8"/>
    <property type="match status" value="1"/>
</dbReference>
<dbReference type="Proteomes" id="UP000218896">
    <property type="component" value="Unassembled WGS sequence"/>
</dbReference>
<comment type="caution">
    <text evidence="4">The sequence shown here is derived from an EMBL/GenBank/DDBJ whole genome shotgun (WGS) entry which is preliminary data.</text>
</comment>
<keyword evidence="5" id="KW-1185">Reference proteome</keyword>
<dbReference type="InterPro" id="IPR026045">
    <property type="entry name" value="Ferric-bd"/>
</dbReference>
<organism evidence="4 5">
    <name type="scientific">Halovibrio salipaludis</name>
    <dbReference type="NCBI Taxonomy" id="2032626"/>
    <lineage>
        <taxon>Bacteria</taxon>
        <taxon>Pseudomonadati</taxon>
        <taxon>Pseudomonadota</taxon>
        <taxon>Gammaproteobacteria</taxon>
        <taxon>Oceanospirillales</taxon>
        <taxon>Halomonadaceae</taxon>
        <taxon>Halovibrio</taxon>
    </lineage>
</organism>
<feature type="binding site" evidence="3">
    <location>
        <position position="224"/>
    </location>
    <ligand>
        <name>Fe cation</name>
        <dbReference type="ChEBI" id="CHEBI:24875"/>
    </ligand>
</feature>
<feature type="binding site" evidence="3">
    <location>
        <position position="223"/>
    </location>
    <ligand>
        <name>Fe cation</name>
        <dbReference type="ChEBI" id="CHEBI:24875"/>
    </ligand>
</feature>
<dbReference type="EMBL" id="NSKD01000003">
    <property type="protein sequence ID" value="PAU80372.1"/>
    <property type="molecule type" value="Genomic_DNA"/>
</dbReference>
<protein>
    <submittedName>
        <fullName evidence="4">Iron ABC transporter substrate-binding protein</fullName>
    </submittedName>
</protein>
<sequence>MQNKLIGLIVLVLIAAGGYLGISAVNEPSTLTLYSGRGESMVRPMIERFESRTGINVDVRYGDTAQLAVLLQEEGDQTPADVFWGQDAGAMGSLAKADRLATLPESLYSDLPPIFRSRTGEWVAVTGRARTFVYSPERVSESEKPESVFDLTEPQYEGRVGWAPTNGSFQSFVTAMRHEHGDERTLEWLEAMDDNGVEAFRNNSSQVEGVADGAIDFGLVNNYYLPRYKANDEQYPAEQDFFESGDIGNLVNVAGTGIIKGTENREQAVEFIRFLLSPEAQEYFTQEVHEYPVRSDVERNPQLKPLEELVNAAPEINLDELEDLEGTLDLLREADLI</sequence>
<dbReference type="GO" id="GO:0046872">
    <property type="term" value="F:metal ion binding"/>
    <property type="evidence" value="ECO:0007669"/>
    <property type="project" value="UniProtKB-KW"/>
</dbReference>
<evidence type="ECO:0000313" key="4">
    <source>
        <dbReference type="EMBL" id="PAU80372.1"/>
    </source>
</evidence>
<accession>A0A2A2F6Z7</accession>
<gene>
    <name evidence="4" type="ORF">CK501_07950</name>
</gene>
<reference evidence="4 5" key="1">
    <citation type="submission" date="2017-08" db="EMBL/GenBank/DDBJ databases">
        <title>Halovibrio sewagensis sp. nov., isolated from wastewater of high salinity.</title>
        <authorList>
            <person name="Dong X."/>
            <person name="Zhang G."/>
        </authorList>
    </citation>
    <scope>NUCLEOTIDE SEQUENCE [LARGE SCALE GENOMIC DNA]</scope>
    <source>
        <strain evidence="4 5">YL5-2</strain>
    </source>
</reference>